<dbReference type="GO" id="GO:0005737">
    <property type="term" value="C:cytoplasm"/>
    <property type="evidence" value="ECO:0007669"/>
    <property type="project" value="InterPro"/>
</dbReference>
<feature type="compositionally biased region" description="Polar residues" evidence="5">
    <location>
        <begin position="1192"/>
        <end position="1216"/>
    </location>
</feature>
<dbReference type="Pfam" id="PF05593">
    <property type="entry name" value="RHS_repeat"/>
    <property type="match status" value="1"/>
</dbReference>
<proteinExistence type="predicted"/>
<feature type="region of interest" description="Disordered" evidence="5">
    <location>
        <begin position="1192"/>
        <end position="1222"/>
    </location>
</feature>
<dbReference type="InterPro" id="IPR022385">
    <property type="entry name" value="Rhs_assc_core"/>
</dbReference>
<dbReference type="PANTHER" id="PTHR32305:SF17">
    <property type="entry name" value="TRNA NUCLEASE WAPA"/>
    <property type="match status" value="1"/>
</dbReference>
<accession>A0A6G5RRY5</accession>
<evidence type="ECO:0000256" key="1">
    <source>
        <dbReference type="ARBA" id="ARBA00004613"/>
    </source>
</evidence>
<protein>
    <submittedName>
        <fullName evidence="7">Type IV secretion protein Rhs</fullName>
    </submittedName>
</protein>
<keyword evidence="2" id="KW-0964">Secreted</keyword>
<feature type="compositionally biased region" description="Polar residues" evidence="5">
    <location>
        <begin position="1279"/>
        <end position="1303"/>
    </location>
</feature>
<dbReference type="Pfam" id="PF25023">
    <property type="entry name" value="TEN_YD-shell"/>
    <property type="match status" value="1"/>
</dbReference>
<feature type="compositionally biased region" description="Pro residues" evidence="5">
    <location>
        <begin position="1938"/>
        <end position="1947"/>
    </location>
</feature>
<gene>
    <name evidence="7" type="ORF">CEB94_40555</name>
</gene>
<feature type="region of interest" description="Disordered" evidence="5">
    <location>
        <begin position="1238"/>
        <end position="1303"/>
    </location>
</feature>
<dbReference type="InterPro" id="IPR056823">
    <property type="entry name" value="TEN-like_YD-shell"/>
</dbReference>
<dbReference type="KEGG" id="shaw:CEB94_40555"/>
<feature type="compositionally biased region" description="Low complexity" evidence="5">
    <location>
        <begin position="1238"/>
        <end position="1250"/>
    </location>
</feature>
<comment type="subcellular location">
    <subcellularLocation>
        <location evidence="1">Secreted</location>
    </subcellularLocation>
</comment>
<dbReference type="Pfam" id="PF03534">
    <property type="entry name" value="SpvB"/>
    <property type="match status" value="1"/>
</dbReference>
<keyword evidence="8" id="KW-1185">Reference proteome</keyword>
<evidence type="ECO:0000259" key="6">
    <source>
        <dbReference type="Pfam" id="PF25023"/>
    </source>
</evidence>
<evidence type="ECO:0000256" key="3">
    <source>
        <dbReference type="ARBA" id="ARBA00022737"/>
    </source>
</evidence>
<dbReference type="EMBL" id="CP021978">
    <property type="protein sequence ID" value="QCD60317.1"/>
    <property type="molecule type" value="Genomic_DNA"/>
</dbReference>
<evidence type="ECO:0000256" key="2">
    <source>
        <dbReference type="ARBA" id="ARBA00022525"/>
    </source>
</evidence>
<feature type="compositionally biased region" description="Gly residues" evidence="5">
    <location>
        <begin position="1913"/>
        <end position="1929"/>
    </location>
</feature>
<evidence type="ECO:0000256" key="4">
    <source>
        <dbReference type="ARBA" id="ARBA00023026"/>
    </source>
</evidence>
<feature type="compositionally biased region" description="Basic and acidic residues" evidence="5">
    <location>
        <begin position="1638"/>
        <end position="1650"/>
    </location>
</feature>
<keyword evidence="4" id="KW-0843">Virulence</keyword>
<dbReference type="InterPro" id="IPR050708">
    <property type="entry name" value="T6SS_VgrG/RHS"/>
</dbReference>
<feature type="region of interest" description="Disordered" evidence="5">
    <location>
        <begin position="1"/>
        <end position="20"/>
    </location>
</feature>
<name>A0A6G5RRY5_9ACTN</name>
<feature type="compositionally biased region" description="Polar residues" evidence="5">
    <location>
        <begin position="1657"/>
        <end position="1679"/>
    </location>
</feature>
<reference evidence="7 8" key="1">
    <citation type="submission" date="2017-06" db="EMBL/GenBank/DDBJ databases">
        <title>Complete Genome Sequence of Streptomyces hawaiiensis NRRL 15010 and insights into acyldepsipeptides biosynthesis.</title>
        <authorList>
            <person name="Mariita R.M."/>
            <person name="Sello J.K."/>
        </authorList>
    </citation>
    <scope>NUCLEOTIDE SEQUENCE [LARGE SCALE GENOMIC DNA]</scope>
    <source>
        <strain evidence="7 8">ATCC 12236</strain>
    </source>
</reference>
<organism evidence="7 8">
    <name type="scientific">Streptomyces hawaiiensis</name>
    <dbReference type="NCBI Taxonomy" id="67305"/>
    <lineage>
        <taxon>Bacteria</taxon>
        <taxon>Bacillati</taxon>
        <taxon>Actinomycetota</taxon>
        <taxon>Actinomycetes</taxon>
        <taxon>Kitasatosporales</taxon>
        <taxon>Streptomycetaceae</taxon>
        <taxon>Streptomyces</taxon>
    </lineage>
</organism>
<dbReference type="Gene3D" id="2.180.10.10">
    <property type="entry name" value="RHS repeat-associated core"/>
    <property type="match status" value="1"/>
</dbReference>
<dbReference type="GO" id="GO:0005576">
    <property type="term" value="C:extracellular region"/>
    <property type="evidence" value="ECO:0007669"/>
    <property type="project" value="UniProtKB-SubCell"/>
</dbReference>
<dbReference type="Pfam" id="PF14424">
    <property type="entry name" value="Toxin-deaminase"/>
    <property type="match status" value="1"/>
</dbReference>
<feature type="region of interest" description="Disordered" evidence="5">
    <location>
        <begin position="1621"/>
        <end position="1679"/>
    </location>
</feature>
<dbReference type="RefSeq" id="WP_175436777.1">
    <property type="nucleotide sequence ID" value="NZ_CP021978.1"/>
</dbReference>
<dbReference type="PANTHER" id="PTHR32305">
    <property type="match status" value="1"/>
</dbReference>
<keyword evidence="3" id="KW-0677">Repeat</keyword>
<dbReference type="InterPro" id="IPR031325">
    <property type="entry name" value="RHS_repeat"/>
</dbReference>
<dbReference type="Proteomes" id="UP000495940">
    <property type="component" value="Chromosome"/>
</dbReference>
<evidence type="ECO:0000313" key="8">
    <source>
        <dbReference type="Proteomes" id="UP000495940"/>
    </source>
</evidence>
<feature type="region of interest" description="Disordered" evidence="5">
    <location>
        <begin position="1865"/>
        <end position="1947"/>
    </location>
</feature>
<dbReference type="InterPro" id="IPR003284">
    <property type="entry name" value="Sal_SpvB"/>
</dbReference>
<dbReference type="InterPro" id="IPR032721">
    <property type="entry name" value="Toxin-deaminase"/>
</dbReference>
<evidence type="ECO:0000256" key="5">
    <source>
        <dbReference type="SAM" id="MobiDB-lite"/>
    </source>
</evidence>
<sequence>MHPFGIPPSGQGRGSRTSRWSRRLAAATGLALLTGLLTPVAFAAEPDPLGAPHLDKPRSAKVNPLTVKVNQKAAAVVEKSAAADRTAAVRARRDQQKQATWPHAGKASLTTRSKGITEATPGSLPVTIAAPGKGKAPASVTVEVLSQKAAAKLGVKGVALKVTGPRGGGATRLGVDYSAFASAYGGDWAGRLQLTRLPGCSLTDTAKADCRKRIPLDSVNDRDENRVSAPLSLPANGSPMMLALAAGTQSGAGDYKATPLASSSTWEAGGSSGTFTWSYPLRIPPAAAGPQPKLSLSYNSGAVDGRTAVTNNQGSQVGEGFDLTSSFIERTYGSCDDDGQADKFDLCWKYDNASLVLNGQASELVKDDTTGAWRLQNDDASTVTRSTGADNTDDNGEHWTVITGDGTKYVFGLNKLAGASTDDRTNSVWTVPVFGDDEGEPGYADGSSFSGRAKTQAWRWNLDYVEDTHGNAMSYWYTAEHNNYDKLGDDTIGTDYVRGGYLKEIRYGQRADTLFSGSPAASNKVVFDYAERCLASGTGCDSLTEDTRDNWPDVPFDSVCKDGDKCTGNPGPTFFTRKRLTTITTHAWNAAATTPGFDPVDVWNLKQIYLDPGDTGDSTDQSLWLDEIRHTGKRGTDLALDPVKFTHEMRANRVDGTDNILPLHKPRLKTVTSETGAQTIVTYLDADCVSGQTMPKVDENTKRCYPVYWSPNGEQDSVLDWFQKYPVSSVQTTDPHGGSEAVQHAYQYSGGGAWHYNEDPMTPAKERTWSIWRGFQQVTHLVGISTGTRSKTVTVYLRGMNGDRVLSADGKTPDADARKSVTVTGIKAPAVTDSDQYAGFTRETVTYNDTTEVTGTVNDPWSKRTATQHKSYADTEAYYVRIGATHTRTNITSKLTPYDRVRTVRTTFDDYGMKATVEDQGDIAIDGDEKCTRTWYARNNANGINSLVSRTRVTSKPCAITGDALDLPADSSRPGDLISDTAVAYDSTTWSSDQTPTNGEPRWAGRVQGYTAANNPIWQKQTTTTFDTLGRPLIVKNTNDLQVSKTTYTPAATGPLTATAVEDAKLYRTTTAVDFATAAPLKVTDPNSKVTETEYDSLGRLTKVWLPNRLKVLNKTPNYVYAYNVTGSAMSWVSTGTLKGDGSGYNTTYTFYDSLLRTRQTQAPTPQGGRLISLALYDTRGLAVSQQSDIWDSTSAPASTPVETSAGQAPLQTDTTYDGADRPIKTVTKAHGTTRWTTTTSYTGDTVSTSAPSGGQATATVTDALGQLTERREYGGPQPTGTDHTTTSYAYTPAGQQKTITGPDQSKWSYTYDLLGRQVTATDPDKGKSTTEYNALDQIVSTTPNDDPNKKLLHEYDDLGRKTGTWQVAKTDANKLAAWTFDTLAKGQPDSSVRYNSGLTGKAYTQKVTSYDAMYQVTGSQLLLPDTDPLVTAGVPKTLSFTTGYNLDGTTSQYASPAIAGLPAETVSYRYDSTGHQISSTGTTGYLQGAAFSPQGDLRQLTLGMDGTSTAKKAYLNWDYEPGTRRLTRSYVTDDVHGYMPQELKFTQDDAGNVTSIFDATTQGGTTKADYQCFAYDGYSRMTESWTPKTADCAATGRATPNIDGSAPYWTSYTYSAAGQRKTETKHTSAGDQTTHYTYDDTTKDGKPHTLDVTTGARPSSYSYDGNGNGNTTSRPGPTAQQTLAWNSEGKLAKLVESTKETSYLYDASGELLVRRAQGDGDTVLYLGGGNEVRLTVKGTTKTLTGTRYYTANGQTIAVRKAVPGTTGTKLSFLAADHHGTSSVVLDASTYAVTKRYTTPFGATRGTKPSAWPDDKAFLGKPVDDATGLTHIGAREYDPSIGQFISVDPLLTLEEHQSLNGYAYANQHPATSSDPTGLCDDPVGNGRCRPGKVGKDAVDPAYPTNVNPSPSGSGHGLGGGGGGGGGGGTATTSSAAPAPAPSPGPAPVPGPYGGTYAAPTSVFQEVVLAACSWIPVAGLGCDAYDVSRSYDEGDGIGVGLGIAGLLPFGDFGKLGKQFDRVAAAWNSADNIRKIDPANIVEELRKTGRFKGDTNIAGATVDIEGIDPMALAAVSGAKSRDGMVPTVGSHGNPQRYVPKRWPAGADNNRFHDTEFKMLNYRANRLGPASDSVAGTVRLHSDFPVCGSCDGVISQFRSDFPNVRLVVTTSS</sequence>
<feature type="domain" description="Teneurin-like YD-shell" evidence="6">
    <location>
        <begin position="1611"/>
        <end position="1869"/>
    </location>
</feature>
<feature type="compositionally biased region" description="Polar residues" evidence="5">
    <location>
        <begin position="1251"/>
        <end position="1261"/>
    </location>
</feature>
<evidence type="ECO:0000313" key="7">
    <source>
        <dbReference type="EMBL" id="QCD60317.1"/>
    </source>
</evidence>
<dbReference type="NCBIfam" id="TIGR03696">
    <property type="entry name" value="Rhs_assc_core"/>
    <property type="match status" value="1"/>
</dbReference>